<dbReference type="Pfam" id="PF25601">
    <property type="entry name" value="AAA_lid_14"/>
    <property type="match status" value="1"/>
</dbReference>
<evidence type="ECO:0000256" key="1">
    <source>
        <dbReference type="ARBA" id="ARBA00022741"/>
    </source>
</evidence>
<dbReference type="AlphaFoldDB" id="A0A2G0CJR9"/>
<accession>A0A2G0CJR9</accession>
<dbReference type="SUPFAM" id="SSF52540">
    <property type="entry name" value="P-loop containing nucleoside triphosphate hydrolases"/>
    <property type="match status" value="1"/>
</dbReference>
<dbReference type="Pfam" id="PF08448">
    <property type="entry name" value="PAS_4"/>
    <property type="match status" value="1"/>
</dbReference>
<dbReference type="Gene3D" id="1.10.10.60">
    <property type="entry name" value="Homeodomain-like"/>
    <property type="match status" value="1"/>
</dbReference>
<gene>
    <name evidence="9" type="ORF">CGL56_04045</name>
</gene>
<evidence type="ECO:0000256" key="5">
    <source>
        <dbReference type="ARBA" id="ARBA00023163"/>
    </source>
</evidence>
<dbReference type="SUPFAM" id="SSF55785">
    <property type="entry name" value="PYP-like sensor domain (PAS domain)"/>
    <property type="match status" value="3"/>
</dbReference>
<dbReference type="PANTHER" id="PTHR32071:SF117">
    <property type="entry name" value="PTS-DEPENDENT DIHYDROXYACETONE KINASE OPERON REGULATORY PROTEIN-RELATED"/>
    <property type="match status" value="1"/>
</dbReference>
<comment type="caution">
    <text evidence="9">The sequence shown here is derived from an EMBL/GenBank/DDBJ whole genome shotgun (WGS) entry which is preliminary data.</text>
</comment>
<name>A0A2G0CJR9_9BACT</name>
<dbReference type="InterPro" id="IPR003593">
    <property type="entry name" value="AAA+_ATPase"/>
</dbReference>
<dbReference type="Gene3D" id="3.30.450.20">
    <property type="entry name" value="PAS domain"/>
    <property type="match status" value="3"/>
</dbReference>
<evidence type="ECO:0000313" key="9">
    <source>
        <dbReference type="EMBL" id="PHL00219.1"/>
    </source>
</evidence>
<dbReference type="Pfam" id="PF13426">
    <property type="entry name" value="PAS_9"/>
    <property type="match status" value="1"/>
</dbReference>
<dbReference type="InterPro" id="IPR002197">
    <property type="entry name" value="HTH_Fis"/>
</dbReference>
<dbReference type="PROSITE" id="PS50045">
    <property type="entry name" value="SIGMA54_INTERACT_4"/>
    <property type="match status" value="1"/>
</dbReference>
<dbReference type="PROSITE" id="PS00675">
    <property type="entry name" value="SIGMA54_INTERACT_1"/>
    <property type="match status" value="1"/>
</dbReference>
<feature type="domain" description="PAS" evidence="8">
    <location>
        <begin position="20"/>
        <end position="51"/>
    </location>
</feature>
<evidence type="ECO:0000256" key="2">
    <source>
        <dbReference type="ARBA" id="ARBA00022840"/>
    </source>
</evidence>
<evidence type="ECO:0000313" key="10">
    <source>
        <dbReference type="Proteomes" id="UP000226437"/>
    </source>
</evidence>
<dbReference type="Proteomes" id="UP000226437">
    <property type="component" value="Unassembled WGS sequence"/>
</dbReference>
<dbReference type="RefSeq" id="WP_099105200.1">
    <property type="nucleotide sequence ID" value="NZ_JAATJF010000001.1"/>
</dbReference>
<dbReference type="InterPro" id="IPR058031">
    <property type="entry name" value="AAA_lid_NorR"/>
</dbReference>
<feature type="domain" description="Sigma-54 factor interaction" evidence="7">
    <location>
        <begin position="541"/>
        <end position="770"/>
    </location>
</feature>
<dbReference type="PROSITE" id="PS00676">
    <property type="entry name" value="SIGMA54_INTERACT_2"/>
    <property type="match status" value="1"/>
</dbReference>
<keyword evidence="5" id="KW-0804">Transcription</keyword>
<dbReference type="InterPro" id="IPR009057">
    <property type="entry name" value="Homeodomain-like_sf"/>
</dbReference>
<dbReference type="SMART" id="SM00091">
    <property type="entry name" value="PAS"/>
    <property type="match status" value="4"/>
</dbReference>
<proteinExistence type="predicted"/>
<evidence type="ECO:0000259" key="8">
    <source>
        <dbReference type="PROSITE" id="PS50112"/>
    </source>
</evidence>
<dbReference type="CDD" id="cd00009">
    <property type="entry name" value="AAA"/>
    <property type="match status" value="1"/>
</dbReference>
<evidence type="ECO:0000256" key="4">
    <source>
        <dbReference type="ARBA" id="ARBA00023125"/>
    </source>
</evidence>
<dbReference type="EMBL" id="PDLO01000001">
    <property type="protein sequence ID" value="PHL00219.1"/>
    <property type="molecule type" value="Genomic_DNA"/>
</dbReference>
<dbReference type="FunFam" id="3.40.50.300:FF:000006">
    <property type="entry name" value="DNA-binding transcriptional regulator NtrC"/>
    <property type="match status" value="1"/>
</dbReference>
<dbReference type="Pfam" id="PF02954">
    <property type="entry name" value="HTH_8"/>
    <property type="match status" value="1"/>
</dbReference>
<feature type="domain" description="PAS" evidence="8">
    <location>
        <begin position="265"/>
        <end position="336"/>
    </location>
</feature>
<dbReference type="SMART" id="SM00382">
    <property type="entry name" value="AAA"/>
    <property type="match status" value="1"/>
</dbReference>
<keyword evidence="10" id="KW-1185">Reference proteome</keyword>
<keyword evidence="3" id="KW-0805">Transcription regulation</keyword>
<dbReference type="PROSITE" id="PS00688">
    <property type="entry name" value="SIGMA54_INTERACT_3"/>
    <property type="match status" value="1"/>
</dbReference>
<keyword evidence="4" id="KW-0238">DNA-binding</keyword>
<dbReference type="InterPro" id="IPR035965">
    <property type="entry name" value="PAS-like_dom_sf"/>
</dbReference>
<feature type="coiled-coil region" evidence="6">
    <location>
        <begin position="504"/>
        <end position="538"/>
    </location>
</feature>
<dbReference type="InterPro" id="IPR025943">
    <property type="entry name" value="Sigma_54_int_dom_ATP-bd_2"/>
</dbReference>
<dbReference type="InterPro" id="IPR002078">
    <property type="entry name" value="Sigma_54_int"/>
</dbReference>
<keyword evidence="1" id="KW-0547">Nucleotide-binding</keyword>
<dbReference type="InterPro" id="IPR025662">
    <property type="entry name" value="Sigma_54_int_dom_ATP-bd_1"/>
</dbReference>
<evidence type="ECO:0000259" key="7">
    <source>
        <dbReference type="PROSITE" id="PS50045"/>
    </source>
</evidence>
<dbReference type="OrthoDB" id="9782110at2"/>
<dbReference type="NCBIfam" id="TIGR00229">
    <property type="entry name" value="sensory_box"/>
    <property type="match status" value="1"/>
</dbReference>
<dbReference type="PANTHER" id="PTHR32071">
    <property type="entry name" value="TRANSCRIPTIONAL REGULATORY PROTEIN"/>
    <property type="match status" value="1"/>
</dbReference>
<dbReference type="GO" id="GO:0006355">
    <property type="term" value="P:regulation of DNA-templated transcription"/>
    <property type="evidence" value="ECO:0007669"/>
    <property type="project" value="InterPro"/>
</dbReference>
<keyword evidence="2" id="KW-0067">ATP-binding</keyword>
<dbReference type="CDD" id="cd00130">
    <property type="entry name" value="PAS"/>
    <property type="match status" value="2"/>
</dbReference>
<protein>
    <recommendedName>
        <fullName evidence="11">Fis family transcriptional regulator</fullName>
    </recommendedName>
</protein>
<reference evidence="9 10" key="1">
    <citation type="submission" date="2017-10" db="EMBL/GenBank/DDBJ databases">
        <title>The draft genome sequence of Lewinella marina KCTC 32374.</title>
        <authorList>
            <person name="Wang K."/>
        </authorList>
    </citation>
    <scope>NUCLEOTIDE SEQUENCE [LARGE SCALE GENOMIC DNA]</scope>
    <source>
        <strain evidence="9 10">MKG-38</strain>
    </source>
</reference>
<dbReference type="Pfam" id="PF00158">
    <property type="entry name" value="Sigma54_activat"/>
    <property type="match status" value="1"/>
</dbReference>
<dbReference type="InterPro" id="IPR027417">
    <property type="entry name" value="P-loop_NTPase"/>
</dbReference>
<dbReference type="GO" id="GO:0005524">
    <property type="term" value="F:ATP binding"/>
    <property type="evidence" value="ECO:0007669"/>
    <property type="project" value="UniProtKB-KW"/>
</dbReference>
<dbReference type="InterPro" id="IPR025944">
    <property type="entry name" value="Sigma_54_int_dom_CS"/>
</dbReference>
<sequence>MNLADQAPPVDALLQMHQDAFNMVTEGVLWVDITGRVHYGNESAAKLLGYTTKVLQRTSYFEINPHFSMLGWKRFWNRLQENATEPFDTEFVNADGKLFTVRGRAGFDIYSIDPELCLIVFTATEAGKRDADLLEAVQEDADIGVWEINFTSNQVFVSPQISRWLSLSEERRFYPAAEFLGVLREQVVGDIYDDVRALYKRLKVNSGVEETRLSLRTPSTDKHTAPTEYLVRARSVENELEVYKIYGTLMRPEAGSSQPVDRSLQEELLRLALDQQFESVFLVSYSDRKILYANDRAAEMTGYSKRELIQAPTSKLANPANAEEIRLLYPKLREQRYLELPTQIRRKDGSLLPTLARLHYYRKGEEEYMIAVNQDNSRQEAYSESLQLHATTLDALDEWVIWLDAGNGVVLVNEAARRKLSRKTSLPLEGMPIEELMPDLPIPALADIRQEKIDGRSRSATDYIYSTTSGDDRTLQVRFAQVEAGKQRFLCLICRDVTVQYNNRRKLQKTKRRVDELTKQLQSENETLREQIEQVNTGGSIITVSKKYQRILAQIAQVADTDATVLVTGETGTGKELLAQSIHKFSNRGRKPLVSVNCAALPENLIESELFGHERGAFTGAFAQKKGKFELADGGTIFLDEIGELPLDMQAKLLRVLQEGEIQRIGSTSSIHVDVRVVAATNRDLEDMIAKGTFREDLFYRLNVFPIHNPPLRERTEDIPVLVKHFAKVYSDRMGRNITHINPKDLEVLVKYEFPGNVRELINLVERAVITSQSSTLNLSASLRALRRNDRTDENVSFRSDKIVPFEMMQKQYIIEALKRTKGKVTGPGGAAELLDLNGRTLMSKMNKLGIDRNKFTG</sequence>
<evidence type="ECO:0000256" key="3">
    <source>
        <dbReference type="ARBA" id="ARBA00023015"/>
    </source>
</evidence>
<evidence type="ECO:0008006" key="11">
    <source>
        <dbReference type="Google" id="ProtNLM"/>
    </source>
</evidence>
<dbReference type="SUPFAM" id="SSF46689">
    <property type="entry name" value="Homeodomain-like"/>
    <property type="match status" value="1"/>
</dbReference>
<dbReference type="GO" id="GO:0043565">
    <property type="term" value="F:sequence-specific DNA binding"/>
    <property type="evidence" value="ECO:0007669"/>
    <property type="project" value="InterPro"/>
</dbReference>
<dbReference type="Gene3D" id="1.10.8.60">
    <property type="match status" value="1"/>
</dbReference>
<dbReference type="Gene3D" id="3.40.50.300">
    <property type="entry name" value="P-loop containing nucleotide triphosphate hydrolases"/>
    <property type="match status" value="1"/>
</dbReference>
<organism evidence="9 10">
    <name type="scientific">Neolewinella marina</name>
    <dbReference type="NCBI Taxonomy" id="438751"/>
    <lineage>
        <taxon>Bacteria</taxon>
        <taxon>Pseudomonadati</taxon>
        <taxon>Bacteroidota</taxon>
        <taxon>Saprospiria</taxon>
        <taxon>Saprospirales</taxon>
        <taxon>Lewinellaceae</taxon>
        <taxon>Neolewinella</taxon>
    </lineage>
</organism>
<dbReference type="InterPro" id="IPR000014">
    <property type="entry name" value="PAS"/>
</dbReference>
<evidence type="ECO:0000256" key="6">
    <source>
        <dbReference type="SAM" id="Coils"/>
    </source>
</evidence>
<keyword evidence="6" id="KW-0175">Coiled coil</keyword>
<dbReference type="PROSITE" id="PS50112">
    <property type="entry name" value="PAS"/>
    <property type="match status" value="2"/>
</dbReference>
<dbReference type="InterPro" id="IPR013656">
    <property type="entry name" value="PAS_4"/>
</dbReference>
<dbReference type="Pfam" id="PF13188">
    <property type="entry name" value="PAS_8"/>
    <property type="match status" value="1"/>
</dbReference>